<dbReference type="SUPFAM" id="SSF52540">
    <property type="entry name" value="P-loop containing nucleoside triphosphate hydrolases"/>
    <property type="match status" value="1"/>
</dbReference>
<feature type="binding site" evidence="8">
    <location>
        <position position="176"/>
    </location>
    <ligand>
        <name>ATP</name>
        <dbReference type="ChEBI" id="CHEBI:30616"/>
    </ligand>
</feature>
<evidence type="ECO:0000313" key="15">
    <source>
        <dbReference type="EMBL" id="MEE2565494.1"/>
    </source>
</evidence>
<protein>
    <recommendedName>
        <fullName evidence="8 9">Chromosomal replication initiator protein DnaA</fullName>
    </recommendedName>
</protein>
<comment type="similarity">
    <text evidence="1 8 11">Belongs to the DnaA family.</text>
</comment>
<dbReference type="NCBIfam" id="TIGR00362">
    <property type="entry name" value="DnaA"/>
    <property type="match status" value="1"/>
</dbReference>
<comment type="caution">
    <text evidence="15">The sequence shown here is derived from an EMBL/GenBank/DDBJ whole genome shotgun (WGS) entry which is preliminary data.</text>
</comment>
<organism evidence="15 16">
    <name type="scientific">Hyphobacterium marinum</name>
    <dbReference type="NCBI Taxonomy" id="3116574"/>
    <lineage>
        <taxon>Bacteria</taxon>
        <taxon>Pseudomonadati</taxon>
        <taxon>Pseudomonadota</taxon>
        <taxon>Alphaproteobacteria</taxon>
        <taxon>Maricaulales</taxon>
        <taxon>Maricaulaceae</taxon>
        <taxon>Hyphobacterium</taxon>
    </lineage>
</organism>
<evidence type="ECO:0000256" key="2">
    <source>
        <dbReference type="ARBA" id="ARBA00022490"/>
    </source>
</evidence>
<comment type="domain">
    <text evidence="8">Domain I is involved in oligomerization and binding regulators, domain II is flexibile and of varying length in different bacteria, domain III forms the AAA+ region, while domain IV binds dsDNA.</text>
</comment>
<feature type="domain" description="Chromosomal replication initiator DnaA C-terminal" evidence="14">
    <location>
        <begin position="377"/>
        <end position="446"/>
    </location>
</feature>
<dbReference type="CDD" id="cd00009">
    <property type="entry name" value="AAA"/>
    <property type="match status" value="1"/>
</dbReference>
<dbReference type="InterPro" id="IPR013317">
    <property type="entry name" value="DnaA_dom"/>
</dbReference>
<dbReference type="Pfam" id="PF08299">
    <property type="entry name" value="Bac_DnaA_C"/>
    <property type="match status" value="1"/>
</dbReference>
<evidence type="ECO:0000256" key="8">
    <source>
        <dbReference type="HAMAP-Rule" id="MF_00377"/>
    </source>
</evidence>
<evidence type="ECO:0000313" key="16">
    <source>
        <dbReference type="Proteomes" id="UP001310692"/>
    </source>
</evidence>
<evidence type="ECO:0000256" key="5">
    <source>
        <dbReference type="ARBA" id="ARBA00022840"/>
    </source>
</evidence>
<dbReference type="Gene3D" id="1.10.8.60">
    <property type="match status" value="1"/>
</dbReference>
<evidence type="ECO:0000256" key="3">
    <source>
        <dbReference type="ARBA" id="ARBA00022705"/>
    </source>
</evidence>
<dbReference type="EMBL" id="JAZDRO010000001">
    <property type="protein sequence ID" value="MEE2565494.1"/>
    <property type="molecule type" value="Genomic_DNA"/>
</dbReference>
<dbReference type="PANTHER" id="PTHR30050:SF2">
    <property type="entry name" value="CHROMOSOMAL REPLICATION INITIATOR PROTEIN DNAA"/>
    <property type="match status" value="1"/>
</dbReference>
<evidence type="ECO:0000256" key="9">
    <source>
        <dbReference type="NCBIfam" id="TIGR00362"/>
    </source>
</evidence>
<feature type="binding site" evidence="8">
    <location>
        <position position="172"/>
    </location>
    <ligand>
        <name>ATP</name>
        <dbReference type="ChEBI" id="CHEBI:30616"/>
    </ligand>
</feature>
<dbReference type="InterPro" id="IPR010921">
    <property type="entry name" value="Trp_repressor/repl_initiator"/>
</dbReference>
<comment type="function">
    <text evidence="8 10">Plays an essential role in the initiation and regulation of chromosomal replication. ATP-DnaA binds to the origin of replication (oriC) to initiate formation of the DNA replication initiation complex once per cell cycle. Binds the DnaA box (a 9 base pair repeat at the origin) and separates the double-stranded (ds)DNA. Forms a right-handed helical filament on oriC DNA; dsDNA binds to the exterior of the filament while single-stranded (ss)DNA is stabiized in the filament's interior. The ATP-DnaA-oriC complex binds and stabilizes one strand of the AT-rich DNA unwinding element (DUE), permitting loading of DNA polymerase. After initiation quickly degrades to an ADP-DnaA complex that is not apt for DNA replication. Binds acidic phospholipids.</text>
</comment>
<dbReference type="InterPro" id="IPR018312">
    <property type="entry name" value="Chromosome_initiator_DnaA_CS"/>
</dbReference>
<feature type="region of interest" description="Domain IV, binds dsDNA" evidence="8">
    <location>
        <begin position="350"/>
        <end position="469"/>
    </location>
</feature>
<evidence type="ECO:0000256" key="10">
    <source>
        <dbReference type="RuleBase" id="RU000577"/>
    </source>
</evidence>
<feature type="domain" description="AAA+ ATPase" evidence="13">
    <location>
        <begin position="161"/>
        <end position="297"/>
    </location>
</feature>
<keyword evidence="4 8" id="KW-0547">Nucleotide-binding</keyword>
<sequence>MDGAKAPAISDVWREVRARLKSEYGPAVFSAELARLRVVDNGPSAVILVAPTAFSKSWVEDHAGARIRALWASFDSARRMVEVLSDRDLATSAAPQAEEADEAEPARQDTAAHAGNVTAMPRDRSGRRSGERFTFDTFMVGPSNELAAVAAKSVINASPSPFNPAFFYGDYGVGKTHLLNAIAHSVELGGQRRKALYLTAEEFLSGFVSAMRARDTMAFKDRVRNVDVLLIDDVHFIAGKPKTEDEFLHTILALMADDRQVILASHSAPGDLPVCDPRLASLLRGGFACQMMKPDLDLRRKILDCKVAQAEKHYPDLDVPEAVRDFLAARITTSARELEGVLNNVIARTALMGRDVTLETVEEALRELAITGERKVTVDDIQRTVAQHFNVKVADIVSKRRNKAIVTPRHIAMYLAKTLTTRSLPDIGRRFGGRDHSTVIHAVKKVVTLIENDDAIAALIDQLVRELGG</sequence>
<dbReference type="PANTHER" id="PTHR30050">
    <property type="entry name" value="CHROMOSOMAL REPLICATION INITIATOR PROTEIN DNAA"/>
    <property type="match status" value="1"/>
</dbReference>
<dbReference type="Gene3D" id="1.10.1750.10">
    <property type="match status" value="1"/>
</dbReference>
<evidence type="ECO:0000256" key="1">
    <source>
        <dbReference type="ARBA" id="ARBA00006583"/>
    </source>
</evidence>
<dbReference type="InterPro" id="IPR013159">
    <property type="entry name" value="DnaA_C"/>
</dbReference>
<comment type="caution">
    <text evidence="8">Lacks conserved residue(s) required for the propagation of feature annotation.</text>
</comment>
<keyword evidence="3 8" id="KW-0235">DNA replication</keyword>
<comment type="subunit">
    <text evidence="8">Oligomerizes as a right-handed, spiral filament on DNA at oriC.</text>
</comment>
<reference evidence="15 16" key="1">
    <citation type="submission" date="2024-01" db="EMBL/GenBank/DDBJ databases">
        <title>Hyphobacterium bacterium isolated from marine sediment.</title>
        <authorList>
            <person name="Zhao S."/>
        </authorList>
    </citation>
    <scope>NUCLEOTIDE SEQUENCE [LARGE SCALE GENOMIC DNA]</scope>
    <source>
        <strain evidence="15 16">Y60-23</strain>
    </source>
</reference>
<evidence type="ECO:0000259" key="13">
    <source>
        <dbReference type="SMART" id="SM00382"/>
    </source>
</evidence>
<dbReference type="SUPFAM" id="SSF48295">
    <property type="entry name" value="TrpR-like"/>
    <property type="match status" value="1"/>
</dbReference>
<dbReference type="InterPro" id="IPR024633">
    <property type="entry name" value="DnaA_N_dom"/>
</dbReference>
<feature type="region of interest" description="Domain I, interacts with DnaA modulators" evidence="8">
    <location>
        <begin position="1"/>
        <end position="104"/>
    </location>
</feature>
<dbReference type="Gene3D" id="3.40.50.300">
    <property type="entry name" value="P-loop containing nucleotide triphosphate hydrolases"/>
    <property type="match status" value="1"/>
</dbReference>
<keyword evidence="5 8" id="KW-0067">ATP-binding</keyword>
<gene>
    <name evidence="8 15" type="primary">dnaA</name>
    <name evidence="15" type="ORF">V0U35_02280</name>
</gene>
<keyword evidence="6 8" id="KW-0446">Lipid-binding</keyword>
<dbReference type="InterPro" id="IPR027417">
    <property type="entry name" value="P-loop_NTPase"/>
</dbReference>
<evidence type="ECO:0000256" key="4">
    <source>
        <dbReference type="ARBA" id="ARBA00022741"/>
    </source>
</evidence>
<feature type="binding site" evidence="8">
    <location>
        <position position="174"/>
    </location>
    <ligand>
        <name>ATP</name>
        <dbReference type="ChEBI" id="CHEBI:30616"/>
    </ligand>
</feature>
<name>A0ABU7LVD6_9PROT</name>
<dbReference type="SMART" id="SM00760">
    <property type="entry name" value="Bac_DnaA_C"/>
    <property type="match status" value="1"/>
</dbReference>
<feature type="binding site" evidence="8">
    <location>
        <position position="175"/>
    </location>
    <ligand>
        <name>ATP</name>
        <dbReference type="ChEBI" id="CHEBI:30616"/>
    </ligand>
</feature>
<proteinExistence type="inferred from homology"/>
<dbReference type="CDD" id="cd06571">
    <property type="entry name" value="Bac_DnaA_C"/>
    <property type="match status" value="1"/>
</dbReference>
<dbReference type="Pfam" id="PF11638">
    <property type="entry name" value="DnaA_N"/>
    <property type="match status" value="1"/>
</dbReference>
<comment type="subcellular location">
    <subcellularLocation>
        <location evidence="8">Cytoplasm</location>
    </subcellularLocation>
</comment>
<dbReference type="PROSITE" id="PS01008">
    <property type="entry name" value="DNAA"/>
    <property type="match status" value="1"/>
</dbReference>
<evidence type="ECO:0000256" key="6">
    <source>
        <dbReference type="ARBA" id="ARBA00023121"/>
    </source>
</evidence>
<dbReference type="Gene3D" id="3.30.300.180">
    <property type="match status" value="1"/>
</dbReference>
<feature type="region of interest" description="Disordered" evidence="12">
    <location>
        <begin position="91"/>
        <end position="129"/>
    </location>
</feature>
<evidence type="ECO:0000256" key="12">
    <source>
        <dbReference type="SAM" id="MobiDB-lite"/>
    </source>
</evidence>
<keyword evidence="7 8" id="KW-0238">DNA-binding</keyword>
<evidence type="ECO:0000259" key="14">
    <source>
        <dbReference type="SMART" id="SM00760"/>
    </source>
</evidence>
<keyword evidence="16" id="KW-1185">Reference proteome</keyword>
<dbReference type="InterPro" id="IPR001957">
    <property type="entry name" value="Chromosome_initiator_DnaA"/>
</dbReference>
<dbReference type="RefSeq" id="WP_330195029.1">
    <property type="nucleotide sequence ID" value="NZ_JAZDRO010000001.1"/>
</dbReference>
<dbReference type="HAMAP" id="MF_00377">
    <property type="entry name" value="DnaA_bact"/>
    <property type="match status" value="1"/>
</dbReference>
<keyword evidence="2 8" id="KW-0963">Cytoplasm</keyword>
<dbReference type="InterPro" id="IPR020591">
    <property type="entry name" value="Chromosome_initiator_DnaA-like"/>
</dbReference>
<dbReference type="InterPro" id="IPR038454">
    <property type="entry name" value="DnaA_N_sf"/>
</dbReference>
<dbReference type="InterPro" id="IPR003593">
    <property type="entry name" value="AAA+_ATPase"/>
</dbReference>
<dbReference type="Pfam" id="PF00308">
    <property type="entry name" value="Bac_DnaA"/>
    <property type="match status" value="1"/>
</dbReference>
<accession>A0ABU7LVD6</accession>
<evidence type="ECO:0000256" key="7">
    <source>
        <dbReference type="ARBA" id="ARBA00023125"/>
    </source>
</evidence>
<dbReference type="PRINTS" id="PR00051">
    <property type="entry name" value="DNAA"/>
</dbReference>
<dbReference type="Proteomes" id="UP001310692">
    <property type="component" value="Unassembled WGS sequence"/>
</dbReference>
<evidence type="ECO:0000256" key="11">
    <source>
        <dbReference type="RuleBase" id="RU004227"/>
    </source>
</evidence>
<dbReference type="SMART" id="SM00382">
    <property type="entry name" value="AAA"/>
    <property type="match status" value="1"/>
</dbReference>